<dbReference type="PROSITE" id="PS00107">
    <property type="entry name" value="PROTEIN_KINASE_ATP"/>
    <property type="match status" value="1"/>
</dbReference>
<evidence type="ECO:0000256" key="1">
    <source>
        <dbReference type="ARBA" id="ARBA00022679"/>
    </source>
</evidence>
<evidence type="ECO:0000256" key="4">
    <source>
        <dbReference type="ARBA" id="ARBA00022840"/>
    </source>
</evidence>
<dbReference type="InterPro" id="IPR008266">
    <property type="entry name" value="Tyr_kinase_AS"/>
</dbReference>
<feature type="binding site" evidence="5">
    <location>
        <position position="51"/>
    </location>
    <ligand>
        <name>ATP</name>
        <dbReference type="ChEBI" id="CHEBI:30616"/>
    </ligand>
</feature>
<evidence type="ECO:0000256" key="3">
    <source>
        <dbReference type="ARBA" id="ARBA00022777"/>
    </source>
</evidence>
<dbReference type="CDD" id="cd14014">
    <property type="entry name" value="STKc_PknB_like"/>
    <property type="match status" value="1"/>
</dbReference>
<keyword evidence="9" id="KW-0723">Serine/threonine-protein kinase</keyword>
<evidence type="ECO:0000313" key="10">
    <source>
        <dbReference type="Proteomes" id="UP000265719"/>
    </source>
</evidence>
<dbReference type="InterPro" id="IPR017441">
    <property type="entry name" value="Protein_kinase_ATP_BS"/>
</dbReference>
<keyword evidence="10" id="KW-1185">Reference proteome</keyword>
<dbReference type="PROSITE" id="PS50011">
    <property type="entry name" value="PROTEIN_KINASE_DOM"/>
    <property type="match status" value="1"/>
</dbReference>
<keyword evidence="4 5" id="KW-0067">ATP-binding</keyword>
<feature type="compositionally biased region" description="Low complexity" evidence="6">
    <location>
        <begin position="324"/>
        <end position="335"/>
    </location>
</feature>
<dbReference type="GO" id="GO:0004674">
    <property type="term" value="F:protein serine/threonine kinase activity"/>
    <property type="evidence" value="ECO:0007669"/>
    <property type="project" value="UniProtKB-KW"/>
</dbReference>
<accession>A0AA97M390</accession>
<feature type="domain" description="Protein kinase" evidence="8">
    <location>
        <begin position="21"/>
        <end position="282"/>
    </location>
</feature>
<dbReference type="PANTHER" id="PTHR43289">
    <property type="entry name" value="MITOGEN-ACTIVATED PROTEIN KINASE KINASE KINASE 20-RELATED"/>
    <property type="match status" value="1"/>
</dbReference>
<feature type="region of interest" description="Disordered" evidence="6">
    <location>
        <begin position="318"/>
        <end position="342"/>
    </location>
</feature>
<evidence type="ECO:0000256" key="6">
    <source>
        <dbReference type="SAM" id="MobiDB-lite"/>
    </source>
</evidence>
<dbReference type="KEGG" id="thao:NI17_019375"/>
<keyword evidence="7" id="KW-0472">Membrane</keyword>
<feature type="transmembrane region" description="Helical" evidence="7">
    <location>
        <begin position="673"/>
        <end position="690"/>
    </location>
</feature>
<evidence type="ECO:0000313" key="9">
    <source>
        <dbReference type="EMBL" id="UOE18908.1"/>
    </source>
</evidence>
<organism evidence="9 10">
    <name type="scientific">Thermobifida halotolerans</name>
    <dbReference type="NCBI Taxonomy" id="483545"/>
    <lineage>
        <taxon>Bacteria</taxon>
        <taxon>Bacillati</taxon>
        <taxon>Actinomycetota</taxon>
        <taxon>Actinomycetes</taxon>
        <taxon>Streptosporangiales</taxon>
        <taxon>Nocardiopsidaceae</taxon>
        <taxon>Thermobifida</taxon>
    </lineage>
</organism>
<dbReference type="AlphaFoldDB" id="A0AA97M390"/>
<evidence type="ECO:0000256" key="7">
    <source>
        <dbReference type="SAM" id="Phobius"/>
    </source>
</evidence>
<feature type="transmembrane region" description="Helical" evidence="7">
    <location>
        <begin position="641"/>
        <end position="666"/>
    </location>
</feature>
<proteinExistence type="predicted"/>
<evidence type="ECO:0000256" key="5">
    <source>
        <dbReference type="PROSITE-ProRule" id="PRU10141"/>
    </source>
</evidence>
<keyword evidence="7" id="KW-1133">Transmembrane helix</keyword>
<evidence type="ECO:0000256" key="2">
    <source>
        <dbReference type="ARBA" id="ARBA00022741"/>
    </source>
</evidence>
<dbReference type="EMBL" id="CP063196">
    <property type="protein sequence ID" value="UOE18908.1"/>
    <property type="molecule type" value="Genomic_DNA"/>
</dbReference>
<dbReference type="PROSITE" id="PS00109">
    <property type="entry name" value="PROTEIN_KINASE_TYR"/>
    <property type="match status" value="1"/>
</dbReference>
<keyword evidence="7" id="KW-0812">Transmembrane</keyword>
<dbReference type="Gene3D" id="3.30.200.20">
    <property type="entry name" value="Phosphorylase Kinase, domain 1"/>
    <property type="match status" value="1"/>
</dbReference>
<keyword evidence="3 9" id="KW-0418">Kinase</keyword>
<keyword evidence="1" id="KW-0808">Transferase</keyword>
<dbReference type="Gene3D" id="1.10.510.10">
    <property type="entry name" value="Transferase(Phosphotransferase) domain 1"/>
    <property type="match status" value="1"/>
</dbReference>
<keyword evidence="2 5" id="KW-0547">Nucleotide-binding</keyword>
<dbReference type="Proteomes" id="UP000265719">
    <property type="component" value="Chromosome"/>
</dbReference>
<protein>
    <submittedName>
        <fullName evidence="9">Serine/threonine protein kinase</fullName>
    </submittedName>
</protein>
<evidence type="ECO:0000259" key="8">
    <source>
        <dbReference type="PROSITE" id="PS50011"/>
    </source>
</evidence>
<gene>
    <name evidence="9" type="ORF">NI17_019375</name>
</gene>
<feature type="transmembrane region" description="Helical" evidence="7">
    <location>
        <begin position="710"/>
        <end position="735"/>
    </location>
</feature>
<reference evidence="9" key="1">
    <citation type="submission" date="2020-10" db="EMBL/GenBank/DDBJ databases">
        <title>De novo genome project of the cellulose decomposer Thermobifida halotolerans type strain.</title>
        <authorList>
            <person name="Nagy I."/>
            <person name="Horvath B."/>
            <person name="Kukolya J."/>
            <person name="Nagy I."/>
            <person name="Orsini M."/>
        </authorList>
    </citation>
    <scope>NUCLEOTIDE SEQUENCE</scope>
    <source>
        <strain evidence="9">DSM 44931</strain>
    </source>
</reference>
<dbReference type="InterPro" id="IPR011009">
    <property type="entry name" value="Kinase-like_dom_sf"/>
</dbReference>
<dbReference type="GO" id="GO:0005524">
    <property type="term" value="F:ATP binding"/>
    <property type="evidence" value="ECO:0007669"/>
    <property type="project" value="UniProtKB-UniRule"/>
</dbReference>
<dbReference type="InterPro" id="IPR000719">
    <property type="entry name" value="Prot_kinase_dom"/>
</dbReference>
<sequence length="745" mass="80079">MVRAARVGDLEPGDPKKVGSYRLTGRIGAGGMGVVYAGHKPGTPQDLVAIKVIRQKEGQPRGADPDRAARLRFAQEAAIIQLVNATCTPTIFETGLYGRRPWMAMEYVSGQTLSQHVRTYGTLSGEQLFSFGLGTAEALAAIHRAGVVHLDLTPGNIILSEDGPRVLDFGLARALNIDPLHESSHLFGTPGYISPERVHGALGPPADVFAWGAVMAFAATRTNPFGAVLGTRQERIRASAERARQGGADLSQLPEAVRDVVGRALSPRPEQRPSAMELFTFFAESLDETTTVEPGGSTRDLTSRLLDENWRITEDGGVRKQRRGPVGAARRGVVPKPARRRRGDADALVFAHQSFTDPGRLATAMASRPAEAERWLRDGGAARLRAWLAGRKGAETVADELETAGSGGTAAQRTITVFAAVFRPGATPRYRGVAVDADGLAELARRGPRGADRAVLTEVFDHGVVAALGRCGHARLKQLASGVPALTEAAVNRLTRAERAVDEEHRRRARELAVLSLLGEEPQWSRPDGERDREWWRLRADARRDTGDGGRPAALIALALYPSTAPRASAPPRARPTAKPRRVPALFAPPRQVWATLRPRALLALVCYTVWQVLALAVGMLTRTIGEPYVYATASRVGREFGAVAAERAADLFVVLLAVALGVVVLRAEALRWVSAVGTAAAVLLALPPVPFPGVWAPEWLRFLLHETAAVWGSMVAWGGLLGCVSAAVGAVHLWRAMPRKVREP</sequence>
<name>A0AA97M390_9ACTN</name>
<dbReference type="SUPFAM" id="SSF56112">
    <property type="entry name" value="Protein kinase-like (PK-like)"/>
    <property type="match status" value="1"/>
</dbReference>
<dbReference type="RefSeq" id="WP_119268143.1">
    <property type="nucleotide sequence ID" value="NZ_CP063196.1"/>
</dbReference>
<dbReference type="Pfam" id="PF00069">
    <property type="entry name" value="Pkinase"/>
    <property type="match status" value="1"/>
</dbReference>
<dbReference type="PANTHER" id="PTHR43289:SF34">
    <property type="entry name" value="SERINE_THREONINE-PROTEIN KINASE YBDM-RELATED"/>
    <property type="match status" value="1"/>
</dbReference>